<gene>
    <name evidence="1" type="ORF">BC936DRAFT_148982</name>
</gene>
<protein>
    <submittedName>
        <fullName evidence="1">Uncharacterized protein</fullName>
    </submittedName>
</protein>
<name>A0A433D1U3_9FUNG</name>
<dbReference type="OrthoDB" id="1883432at2759"/>
<proteinExistence type="predicted"/>
<evidence type="ECO:0000313" key="1">
    <source>
        <dbReference type="EMBL" id="RUP44808.1"/>
    </source>
</evidence>
<dbReference type="Proteomes" id="UP000268093">
    <property type="component" value="Unassembled WGS sequence"/>
</dbReference>
<accession>A0A433D1U3</accession>
<comment type="caution">
    <text evidence="1">The sequence shown here is derived from an EMBL/GenBank/DDBJ whole genome shotgun (WGS) entry which is preliminary data.</text>
</comment>
<dbReference type="EMBL" id="RBNI01008304">
    <property type="protein sequence ID" value="RUP44808.1"/>
    <property type="molecule type" value="Genomic_DNA"/>
</dbReference>
<sequence>MQADPTAYFFLVLCSSCVKCATILAPDAASGCPIAIPPPLAFVIARSNPSSFSTARYCAANASLTSTISISPSDKFALFRAPWMAVTGPMPMMDGSTPTACQLTIRARGVRPWRLTASSLATMTAAAPSLIPEALPAVVTPLGLKAGLSLARVAAVVCGRGCSSRARDSTPALVLSSIGTISASKRPAC</sequence>
<evidence type="ECO:0000313" key="2">
    <source>
        <dbReference type="Proteomes" id="UP000268093"/>
    </source>
</evidence>
<reference evidence="1 2" key="1">
    <citation type="journal article" date="2018" name="New Phytol.">
        <title>Phylogenomics of Endogonaceae and evolution of mycorrhizas within Mucoromycota.</title>
        <authorList>
            <person name="Chang Y."/>
            <person name="Desiro A."/>
            <person name="Na H."/>
            <person name="Sandor L."/>
            <person name="Lipzen A."/>
            <person name="Clum A."/>
            <person name="Barry K."/>
            <person name="Grigoriev I.V."/>
            <person name="Martin F.M."/>
            <person name="Stajich J.E."/>
            <person name="Smith M.E."/>
            <person name="Bonito G."/>
            <person name="Spatafora J.W."/>
        </authorList>
    </citation>
    <scope>NUCLEOTIDE SEQUENCE [LARGE SCALE GENOMIC DNA]</scope>
    <source>
        <strain evidence="1 2">GMNB39</strain>
    </source>
</reference>
<keyword evidence="2" id="KW-1185">Reference proteome</keyword>
<organism evidence="1 2">
    <name type="scientific">Jimgerdemannia flammicorona</name>
    <dbReference type="NCBI Taxonomy" id="994334"/>
    <lineage>
        <taxon>Eukaryota</taxon>
        <taxon>Fungi</taxon>
        <taxon>Fungi incertae sedis</taxon>
        <taxon>Mucoromycota</taxon>
        <taxon>Mucoromycotina</taxon>
        <taxon>Endogonomycetes</taxon>
        <taxon>Endogonales</taxon>
        <taxon>Endogonaceae</taxon>
        <taxon>Jimgerdemannia</taxon>
    </lineage>
</organism>